<evidence type="ECO:0000256" key="8">
    <source>
        <dbReference type="ARBA" id="ARBA00023242"/>
    </source>
</evidence>
<feature type="region of interest" description="Disordered" evidence="10">
    <location>
        <begin position="213"/>
        <end position="232"/>
    </location>
</feature>
<feature type="compositionally biased region" description="Acidic residues" evidence="10">
    <location>
        <begin position="104"/>
        <end position="114"/>
    </location>
</feature>
<protein>
    <recommendedName>
        <fullName evidence="11">Torsin-1A-interacting protein 1/2 AAA+ activator domain-containing protein</fullName>
    </recommendedName>
</protein>
<dbReference type="InterPro" id="IPR038599">
    <property type="entry name" value="LAP1C-like_C_sf"/>
</dbReference>
<reference evidence="12" key="4">
    <citation type="submission" date="2025-09" db="UniProtKB">
        <authorList>
            <consortium name="Ensembl"/>
        </authorList>
    </citation>
    <scope>IDENTIFICATION</scope>
    <source>
        <strain evidence="12">HSOK</strain>
    </source>
</reference>
<feature type="domain" description="Torsin-1A-interacting protein 1/2 AAA+ activator" evidence="11">
    <location>
        <begin position="355"/>
        <end position="573"/>
    </location>
</feature>
<feature type="compositionally biased region" description="Basic and acidic residues" evidence="10">
    <location>
        <begin position="130"/>
        <end position="140"/>
    </location>
</feature>
<reference evidence="12 13" key="2">
    <citation type="submission" date="2017-04" db="EMBL/GenBank/DDBJ databases">
        <title>CpG methylation of centromeres and impact of large insertions on vertebrate speciation.</title>
        <authorList>
            <person name="Ichikawa K."/>
            <person name="Yoshimura J."/>
            <person name="Morishita S."/>
        </authorList>
    </citation>
    <scope>NUCLEOTIDE SEQUENCE</scope>
    <source>
        <strain evidence="12 13">HSOK</strain>
    </source>
</reference>
<comment type="similarity">
    <text evidence="2">Belongs to the TOR1AIP family.</text>
</comment>
<evidence type="ECO:0000313" key="13">
    <source>
        <dbReference type="Proteomes" id="UP000265200"/>
    </source>
</evidence>
<evidence type="ECO:0000256" key="5">
    <source>
        <dbReference type="ARBA" id="ARBA00022989"/>
    </source>
</evidence>
<evidence type="ECO:0000256" key="4">
    <source>
        <dbReference type="ARBA" id="ARBA00022692"/>
    </source>
</evidence>
<keyword evidence="3" id="KW-0597">Phosphoprotein</keyword>
<evidence type="ECO:0000256" key="3">
    <source>
        <dbReference type="ARBA" id="ARBA00022553"/>
    </source>
</evidence>
<dbReference type="Proteomes" id="UP000265200">
    <property type="component" value="Chromosome 4"/>
</dbReference>
<keyword evidence="5" id="KW-1133">Transmembrane helix</keyword>
<evidence type="ECO:0000256" key="10">
    <source>
        <dbReference type="SAM" id="MobiDB-lite"/>
    </source>
</evidence>
<dbReference type="PANTHER" id="PTHR18843:SF7">
    <property type="entry name" value="LAMINA-ASSOCIATED POLYPEPTIDE 1B ISOFORM 1-RELATED"/>
    <property type="match status" value="1"/>
</dbReference>
<dbReference type="Gene3D" id="3.40.50.12190">
    <property type="match status" value="1"/>
</dbReference>
<feature type="compositionally biased region" description="Basic and acidic residues" evidence="10">
    <location>
        <begin position="149"/>
        <end position="162"/>
    </location>
</feature>
<accession>A0A3P9HUK8</accession>
<dbReference type="GO" id="GO:0001671">
    <property type="term" value="F:ATPase activator activity"/>
    <property type="evidence" value="ECO:0007669"/>
    <property type="project" value="InterPro"/>
</dbReference>
<evidence type="ECO:0000259" key="11">
    <source>
        <dbReference type="Pfam" id="PF05609"/>
    </source>
</evidence>
<dbReference type="Pfam" id="PF05609">
    <property type="entry name" value="LAP1_C"/>
    <property type="match status" value="1"/>
</dbReference>
<dbReference type="InterPro" id="IPR046753">
    <property type="entry name" value="TOIP1/2_C"/>
</dbReference>
<reference evidence="12" key="3">
    <citation type="submission" date="2025-08" db="UniProtKB">
        <authorList>
            <consortium name="Ensembl"/>
        </authorList>
    </citation>
    <scope>IDENTIFICATION</scope>
    <source>
        <strain evidence="12">HSOK</strain>
    </source>
</reference>
<comment type="subcellular location">
    <subcellularLocation>
        <location evidence="9">Endomembrane system</location>
        <topology evidence="9">Single-pass membrane protein</topology>
    </subcellularLocation>
    <subcellularLocation>
        <location evidence="1">Nucleus envelope</location>
    </subcellularLocation>
</comment>
<keyword evidence="4" id="KW-0812">Transmembrane</keyword>
<keyword evidence="6" id="KW-0472">Membrane</keyword>
<evidence type="ECO:0000256" key="9">
    <source>
        <dbReference type="ARBA" id="ARBA00037847"/>
    </source>
</evidence>
<dbReference type="PANTHER" id="PTHR18843">
    <property type="entry name" value="TORSIN-1A-INTERACTING PROTEIN"/>
    <property type="match status" value="1"/>
</dbReference>
<proteinExistence type="inferred from homology"/>
<evidence type="ECO:0000256" key="2">
    <source>
        <dbReference type="ARBA" id="ARBA00007860"/>
    </source>
</evidence>
<evidence type="ECO:0000256" key="1">
    <source>
        <dbReference type="ARBA" id="ARBA00004259"/>
    </source>
</evidence>
<dbReference type="Ensembl" id="ENSORLT00015018247.1">
    <property type="protein sequence ID" value="ENSORLP00015011410.1"/>
    <property type="gene ID" value="ENSORLG00015012225.1"/>
</dbReference>
<keyword evidence="7" id="KW-0325">Glycoprotein</keyword>
<evidence type="ECO:0000256" key="6">
    <source>
        <dbReference type="ARBA" id="ARBA00023136"/>
    </source>
</evidence>
<feature type="region of interest" description="Disordered" evidence="10">
    <location>
        <begin position="51"/>
        <end position="172"/>
    </location>
</feature>
<name>A0A3P9HUK8_ORYLA</name>
<sequence>MLHQDGYKVCPPDHHHPRWIPLDRSLLLLLHRRFLVKHEEYYFCKGSEMNSSLSKSQDQVHPRRSKRLKPEKDVSYEATPRGPLKRTKRKFDQCSSTKVVNGDGDLENGLEDDESPSKQRRQDAVGADGDEVKDIEMDKQESDEEMEKMEDQETKSVEESKHVQNLNVPKTIKGTSGGRILYPHVELGRRCRPGHIPEENSIPVNLKEETFSKTKNKTAPAPPTKAPAQVPASDVRWAVKVSSMEEYKRKMEAKAKSSDDPRVSRWVRQPEEAHTKRPQTRIIPTGGGNAPSLNKEKKKPTVLQGSFGNSRPGFAWYLWRLTFLVLLSSAALLAYKILPALRPTASGGEPGPTAEQLGTFADQLSLLQTRFPSQRPELWRMSKIHLEKHLKTGRPSEPVSMILTAGVGAERTLLCLAQGFAASFSSALDASFLLVDGASKAAQDSDAVKLDIDRQLQAAFEGDQPTAVIHRFEQLPPGSTIIFYRYCDHENAAYKRAFLLFTVLLPQDDVGPKLSLKEVEEEVQNFVQEKLVGSGSQTAFDKMDIDKFSGLWSRISHLVLPVVSEPAAGQQGCP</sequence>
<keyword evidence="8" id="KW-0539">Nucleus</keyword>
<feature type="region of interest" description="Disordered" evidence="10">
    <location>
        <begin position="270"/>
        <end position="297"/>
    </location>
</feature>
<organism evidence="12 13">
    <name type="scientific">Oryzias latipes</name>
    <name type="common">Japanese rice fish</name>
    <name type="synonym">Japanese killifish</name>
    <dbReference type="NCBI Taxonomy" id="8090"/>
    <lineage>
        <taxon>Eukaryota</taxon>
        <taxon>Metazoa</taxon>
        <taxon>Chordata</taxon>
        <taxon>Craniata</taxon>
        <taxon>Vertebrata</taxon>
        <taxon>Euteleostomi</taxon>
        <taxon>Actinopterygii</taxon>
        <taxon>Neopterygii</taxon>
        <taxon>Teleostei</taxon>
        <taxon>Neoteleostei</taxon>
        <taxon>Acanthomorphata</taxon>
        <taxon>Ovalentaria</taxon>
        <taxon>Atherinomorphae</taxon>
        <taxon>Beloniformes</taxon>
        <taxon>Adrianichthyidae</taxon>
        <taxon>Oryziinae</taxon>
        <taxon>Oryzias</taxon>
    </lineage>
</organism>
<reference key="1">
    <citation type="journal article" date="2007" name="Nature">
        <title>The medaka draft genome and insights into vertebrate genome evolution.</title>
        <authorList>
            <person name="Kasahara M."/>
            <person name="Naruse K."/>
            <person name="Sasaki S."/>
            <person name="Nakatani Y."/>
            <person name="Qu W."/>
            <person name="Ahsan B."/>
            <person name="Yamada T."/>
            <person name="Nagayasu Y."/>
            <person name="Doi K."/>
            <person name="Kasai Y."/>
            <person name="Jindo T."/>
            <person name="Kobayashi D."/>
            <person name="Shimada A."/>
            <person name="Toyoda A."/>
            <person name="Kuroki Y."/>
            <person name="Fujiyama A."/>
            <person name="Sasaki T."/>
            <person name="Shimizu A."/>
            <person name="Asakawa S."/>
            <person name="Shimizu N."/>
            <person name="Hashimoto S."/>
            <person name="Yang J."/>
            <person name="Lee Y."/>
            <person name="Matsushima K."/>
            <person name="Sugano S."/>
            <person name="Sakaizumi M."/>
            <person name="Narita T."/>
            <person name="Ohishi K."/>
            <person name="Haga S."/>
            <person name="Ohta F."/>
            <person name="Nomoto H."/>
            <person name="Nogata K."/>
            <person name="Morishita T."/>
            <person name="Endo T."/>
            <person name="Shin-I T."/>
            <person name="Takeda H."/>
            <person name="Morishita S."/>
            <person name="Kohara Y."/>
        </authorList>
    </citation>
    <scope>NUCLEOTIDE SEQUENCE [LARGE SCALE GENOMIC DNA]</scope>
    <source>
        <strain>Hd-rR</strain>
    </source>
</reference>
<dbReference type="GO" id="GO:0005635">
    <property type="term" value="C:nuclear envelope"/>
    <property type="evidence" value="ECO:0007669"/>
    <property type="project" value="UniProtKB-SubCell"/>
</dbReference>
<dbReference type="AlphaFoldDB" id="A0A3P9HUK8"/>
<evidence type="ECO:0000313" key="12">
    <source>
        <dbReference type="Ensembl" id="ENSORLP00015011410.1"/>
    </source>
</evidence>
<evidence type="ECO:0000256" key="7">
    <source>
        <dbReference type="ARBA" id="ARBA00023180"/>
    </source>
</evidence>
<dbReference type="InterPro" id="IPR008662">
    <property type="entry name" value="TOIP1/2"/>
</dbReference>